<sequence length="127" mass="13931">MSFYVGTDLLEIKRMKRCLENPHFLCRVFGEQERRELEARRTPPQSAAACFCAKEAFSKVLGTGVRGFSLTEVELLHRANGAPYLSLSGRAQQLAAGLSFSVSITHSDEYALAVVVAYNADGKEGSE</sequence>
<comment type="catalytic activity">
    <reaction evidence="8">
        <text>apo-[ACP] + CoA = holo-[ACP] + adenosine 3',5'-bisphosphate + H(+)</text>
        <dbReference type="Rhea" id="RHEA:12068"/>
        <dbReference type="Rhea" id="RHEA-COMP:9685"/>
        <dbReference type="Rhea" id="RHEA-COMP:9690"/>
        <dbReference type="ChEBI" id="CHEBI:15378"/>
        <dbReference type="ChEBI" id="CHEBI:29999"/>
        <dbReference type="ChEBI" id="CHEBI:57287"/>
        <dbReference type="ChEBI" id="CHEBI:58343"/>
        <dbReference type="ChEBI" id="CHEBI:64479"/>
        <dbReference type="EC" id="2.7.8.7"/>
    </reaction>
</comment>
<evidence type="ECO:0000313" key="11">
    <source>
        <dbReference type="Proteomes" id="UP000249377"/>
    </source>
</evidence>
<evidence type="ECO:0000313" key="10">
    <source>
        <dbReference type="EMBL" id="RAQ22008.1"/>
    </source>
</evidence>
<gene>
    <name evidence="8 10" type="primary">acpS</name>
    <name evidence="10" type="ORF">DPQ25_13730</name>
</gene>
<reference evidence="10 11" key="1">
    <citation type="submission" date="2018-06" db="EMBL/GenBank/DDBJ databases">
        <title>Noncontiguous genome sequence of Ruminococcaceae bacterium ASD2818.</title>
        <authorList>
            <person name="Chaplin A.V."/>
            <person name="Sokolova S.R."/>
            <person name="Kochetkova T.O."/>
            <person name="Goltsov A.Y."/>
            <person name="Trofimov D.Y."/>
            <person name="Efimov B.A."/>
        </authorList>
    </citation>
    <scope>NUCLEOTIDE SEQUENCE [LARGE SCALE GENOMIC DNA]</scope>
    <source>
        <strain evidence="10 11">ASD2818</strain>
    </source>
</reference>
<dbReference type="InterPro" id="IPR037143">
    <property type="entry name" value="4-PPantetheinyl_Trfase_dom_sf"/>
</dbReference>
<dbReference type="EMBL" id="QLYR01000017">
    <property type="protein sequence ID" value="RAQ22008.1"/>
    <property type="molecule type" value="Genomic_DNA"/>
</dbReference>
<keyword evidence="2 8" id="KW-0808">Transferase</keyword>
<dbReference type="NCBIfam" id="TIGR00556">
    <property type="entry name" value="pantethn_trn"/>
    <property type="match status" value="1"/>
</dbReference>
<keyword evidence="11" id="KW-1185">Reference proteome</keyword>
<dbReference type="Pfam" id="PF01648">
    <property type="entry name" value="ACPS"/>
    <property type="match status" value="1"/>
</dbReference>
<dbReference type="GO" id="GO:0008897">
    <property type="term" value="F:holo-[acyl-carrier-protein] synthase activity"/>
    <property type="evidence" value="ECO:0007669"/>
    <property type="project" value="UniProtKB-UniRule"/>
</dbReference>
<feature type="binding site" evidence="8">
    <location>
        <position position="8"/>
    </location>
    <ligand>
        <name>Mg(2+)</name>
        <dbReference type="ChEBI" id="CHEBI:18420"/>
    </ligand>
</feature>
<comment type="subcellular location">
    <subcellularLocation>
        <location evidence="8">Cytoplasm</location>
    </subcellularLocation>
</comment>
<keyword evidence="7 8" id="KW-0275">Fatty acid biosynthesis</keyword>
<dbReference type="AlphaFoldDB" id="A0A328U7Q8"/>
<evidence type="ECO:0000256" key="5">
    <source>
        <dbReference type="ARBA" id="ARBA00022842"/>
    </source>
</evidence>
<evidence type="ECO:0000256" key="2">
    <source>
        <dbReference type="ARBA" id="ARBA00022679"/>
    </source>
</evidence>
<evidence type="ECO:0000259" key="9">
    <source>
        <dbReference type="Pfam" id="PF01648"/>
    </source>
</evidence>
<evidence type="ECO:0000256" key="7">
    <source>
        <dbReference type="ARBA" id="ARBA00023160"/>
    </source>
</evidence>
<name>A0A328U7Q8_9FIRM</name>
<keyword evidence="8" id="KW-0963">Cytoplasm</keyword>
<keyword evidence="6 8" id="KW-0443">Lipid metabolism</keyword>
<dbReference type="NCBIfam" id="TIGR00516">
    <property type="entry name" value="acpS"/>
    <property type="match status" value="1"/>
</dbReference>
<dbReference type="HAMAP" id="MF_00101">
    <property type="entry name" value="AcpS"/>
    <property type="match status" value="1"/>
</dbReference>
<dbReference type="GO" id="GO:0006633">
    <property type="term" value="P:fatty acid biosynthetic process"/>
    <property type="evidence" value="ECO:0007669"/>
    <property type="project" value="UniProtKB-UniRule"/>
</dbReference>
<accession>A0A328U7Q8</accession>
<keyword evidence="5 8" id="KW-0460">Magnesium</keyword>
<dbReference type="InterPro" id="IPR004568">
    <property type="entry name" value="Ppantetheine-prot_Trfase_dom"/>
</dbReference>
<feature type="binding site" evidence="8">
    <location>
        <position position="55"/>
    </location>
    <ligand>
        <name>Mg(2+)</name>
        <dbReference type="ChEBI" id="CHEBI:18420"/>
    </ligand>
</feature>
<evidence type="ECO:0000256" key="6">
    <source>
        <dbReference type="ARBA" id="ARBA00023098"/>
    </source>
</evidence>
<dbReference type="Proteomes" id="UP000249377">
    <property type="component" value="Unassembled WGS sequence"/>
</dbReference>
<dbReference type="GO" id="GO:0000287">
    <property type="term" value="F:magnesium ion binding"/>
    <property type="evidence" value="ECO:0007669"/>
    <property type="project" value="UniProtKB-UniRule"/>
</dbReference>
<dbReference type="GO" id="GO:0005737">
    <property type="term" value="C:cytoplasm"/>
    <property type="evidence" value="ECO:0007669"/>
    <property type="project" value="UniProtKB-SubCell"/>
</dbReference>
<keyword evidence="4 8" id="KW-0276">Fatty acid metabolism</keyword>
<comment type="similarity">
    <text evidence="8">Belongs to the P-Pant transferase superfamily. AcpS family.</text>
</comment>
<evidence type="ECO:0000256" key="3">
    <source>
        <dbReference type="ARBA" id="ARBA00022723"/>
    </source>
</evidence>
<dbReference type="Gene3D" id="3.90.470.20">
    <property type="entry name" value="4'-phosphopantetheinyl transferase domain"/>
    <property type="match status" value="1"/>
</dbReference>
<dbReference type="SUPFAM" id="SSF56214">
    <property type="entry name" value="4'-phosphopantetheinyl transferase"/>
    <property type="match status" value="1"/>
</dbReference>
<feature type="domain" description="4'-phosphopantetheinyl transferase" evidence="9">
    <location>
        <begin position="5"/>
        <end position="115"/>
    </location>
</feature>
<comment type="caution">
    <text evidence="10">The sequence shown here is derived from an EMBL/GenBank/DDBJ whole genome shotgun (WGS) entry which is preliminary data.</text>
</comment>
<keyword evidence="1 8" id="KW-0444">Lipid biosynthesis</keyword>
<comment type="function">
    <text evidence="8">Transfers the 4'-phosphopantetheine moiety from coenzyme A to a Ser of acyl-carrier-protein.</text>
</comment>
<dbReference type="InterPro" id="IPR002582">
    <property type="entry name" value="ACPS"/>
</dbReference>
<proteinExistence type="inferred from homology"/>
<dbReference type="InterPro" id="IPR008278">
    <property type="entry name" value="4-PPantetheinyl_Trfase_dom"/>
</dbReference>
<dbReference type="EC" id="2.7.8.7" evidence="8"/>
<organism evidence="10 11">
    <name type="scientific">Hydrogeniiclostridium mannosilyticum</name>
    <dbReference type="NCBI Taxonomy" id="2764322"/>
    <lineage>
        <taxon>Bacteria</taxon>
        <taxon>Bacillati</taxon>
        <taxon>Bacillota</taxon>
        <taxon>Clostridia</taxon>
        <taxon>Eubacteriales</taxon>
        <taxon>Acutalibacteraceae</taxon>
        <taxon>Hydrogeniiclostridium</taxon>
    </lineage>
</organism>
<comment type="cofactor">
    <cofactor evidence="8">
        <name>Mg(2+)</name>
        <dbReference type="ChEBI" id="CHEBI:18420"/>
    </cofactor>
</comment>
<dbReference type="RefSeq" id="WP_112333747.1">
    <property type="nucleotide sequence ID" value="NZ_JADPHD010000003.1"/>
</dbReference>
<keyword evidence="3 8" id="KW-0479">Metal-binding</keyword>
<evidence type="ECO:0000256" key="4">
    <source>
        <dbReference type="ARBA" id="ARBA00022832"/>
    </source>
</evidence>
<evidence type="ECO:0000256" key="8">
    <source>
        <dbReference type="HAMAP-Rule" id="MF_00101"/>
    </source>
</evidence>
<protein>
    <recommendedName>
        <fullName evidence="8">Holo-[acyl-carrier-protein] synthase</fullName>
        <shortName evidence="8">Holo-ACP synthase</shortName>
        <ecNumber evidence="8">2.7.8.7</ecNumber>
    </recommendedName>
    <alternativeName>
        <fullName evidence="8">4'-phosphopantetheinyl transferase AcpS</fullName>
    </alternativeName>
</protein>
<evidence type="ECO:0000256" key="1">
    <source>
        <dbReference type="ARBA" id="ARBA00022516"/>
    </source>
</evidence>